<proteinExistence type="predicted"/>
<dbReference type="SMART" id="SM00054">
    <property type="entry name" value="EFh"/>
    <property type="match status" value="4"/>
</dbReference>
<dbReference type="PROSITE" id="PS00018">
    <property type="entry name" value="EF_HAND_1"/>
    <property type="match status" value="2"/>
</dbReference>
<dbReference type="OrthoDB" id="26525at2759"/>
<evidence type="ECO:0000259" key="4">
    <source>
        <dbReference type="PROSITE" id="PS50222"/>
    </source>
</evidence>
<feature type="domain" description="EF-hand" evidence="4">
    <location>
        <begin position="156"/>
        <end position="186"/>
    </location>
</feature>
<dbReference type="InterPro" id="IPR011992">
    <property type="entry name" value="EF-hand-dom_pair"/>
</dbReference>
<dbReference type="Pfam" id="PF13499">
    <property type="entry name" value="EF-hand_7"/>
    <property type="match status" value="2"/>
</dbReference>
<gene>
    <name evidence="5" type="primary">2</name>
    <name evidence="5" type="ORF">AWC38_SpisGene8987</name>
</gene>
<keyword evidence="2" id="KW-0106">Calcium</keyword>
<dbReference type="Gene3D" id="1.10.238.10">
    <property type="entry name" value="EF-hand"/>
    <property type="match status" value="2"/>
</dbReference>
<keyword evidence="6" id="KW-1185">Reference proteome</keyword>
<sequence>MPTDRKMSYRKDSRARKISEAGNSLKLEESSTMNMKSRSICKGELSSEVISEFREAFSLFDHDGDGTITTSELQTVMERLGLSSDQEQLNEMIREVDADGSGAVDFEEFCVLMQKKIAQETQSELLELFSIWDVAGEGIIESGELRCLLNRVPVRLTRGEIDALVNRADTKKNGKINFEEFVKMLS</sequence>
<evidence type="ECO:0000313" key="5">
    <source>
        <dbReference type="EMBL" id="PFX26342.1"/>
    </source>
</evidence>
<evidence type="ECO:0000256" key="3">
    <source>
        <dbReference type="SAM" id="MobiDB-lite"/>
    </source>
</evidence>
<comment type="caution">
    <text evidence="5">The sequence shown here is derived from an EMBL/GenBank/DDBJ whole genome shotgun (WGS) entry which is preliminary data.</text>
</comment>
<dbReference type="InterPro" id="IPR018247">
    <property type="entry name" value="EF_Hand_1_Ca_BS"/>
</dbReference>
<evidence type="ECO:0000256" key="2">
    <source>
        <dbReference type="ARBA" id="ARBA00022837"/>
    </source>
</evidence>
<dbReference type="PANTHER" id="PTHR23048">
    <property type="entry name" value="MYOSIN LIGHT CHAIN 1, 3"/>
    <property type="match status" value="1"/>
</dbReference>
<dbReference type="InterPro" id="IPR002048">
    <property type="entry name" value="EF_hand_dom"/>
</dbReference>
<dbReference type="SUPFAM" id="SSF47473">
    <property type="entry name" value="EF-hand"/>
    <property type="match status" value="1"/>
</dbReference>
<dbReference type="CDD" id="cd00051">
    <property type="entry name" value="EFh"/>
    <property type="match status" value="1"/>
</dbReference>
<dbReference type="FunFam" id="1.10.238.10:FF:000178">
    <property type="entry name" value="Calmodulin-2 A"/>
    <property type="match status" value="1"/>
</dbReference>
<protein>
    <submittedName>
        <fullName evidence="5">Calmodulin</fullName>
    </submittedName>
</protein>
<keyword evidence="1" id="KW-0677">Repeat</keyword>
<feature type="domain" description="EF-hand" evidence="4">
    <location>
        <begin position="84"/>
        <end position="119"/>
    </location>
</feature>
<dbReference type="GO" id="GO:0016460">
    <property type="term" value="C:myosin II complex"/>
    <property type="evidence" value="ECO:0007669"/>
    <property type="project" value="TreeGrafter"/>
</dbReference>
<evidence type="ECO:0000256" key="1">
    <source>
        <dbReference type="ARBA" id="ARBA00022737"/>
    </source>
</evidence>
<dbReference type="STRING" id="50429.A0A2B4SCT2"/>
<dbReference type="PANTHER" id="PTHR23048:SF0">
    <property type="entry name" value="CALMODULIN LIKE 3"/>
    <property type="match status" value="1"/>
</dbReference>
<organism evidence="5 6">
    <name type="scientific">Stylophora pistillata</name>
    <name type="common">Smooth cauliflower coral</name>
    <dbReference type="NCBI Taxonomy" id="50429"/>
    <lineage>
        <taxon>Eukaryota</taxon>
        <taxon>Metazoa</taxon>
        <taxon>Cnidaria</taxon>
        <taxon>Anthozoa</taxon>
        <taxon>Hexacorallia</taxon>
        <taxon>Scleractinia</taxon>
        <taxon>Astrocoeniina</taxon>
        <taxon>Pocilloporidae</taxon>
        <taxon>Stylophora</taxon>
    </lineage>
</organism>
<dbReference type="PROSITE" id="PS50222">
    <property type="entry name" value="EF_HAND_2"/>
    <property type="match status" value="4"/>
</dbReference>
<reference evidence="6" key="1">
    <citation type="journal article" date="2017" name="bioRxiv">
        <title>Comparative analysis of the genomes of Stylophora pistillata and Acropora digitifera provides evidence for extensive differences between species of corals.</title>
        <authorList>
            <person name="Voolstra C.R."/>
            <person name="Li Y."/>
            <person name="Liew Y.J."/>
            <person name="Baumgarten S."/>
            <person name="Zoccola D."/>
            <person name="Flot J.-F."/>
            <person name="Tambutte S."/>
            <person name="Allemand D."/>
            <person name="Aranda M."/>
        </authorList>
    </citation>
    <scope>NUCLEOTIDE SEQUENCE [LARGE SCALE GENOMIC DNA]</scope>
</reference>
<dbReference type="InterPro" id="IPR050230">
    <property type="entry name" value="CALM/Myosin/TropC-like"/>
</dbReference>
<feature type="compositionally biased region" description="Basic and acidic residues" evidence="3">
    <location>
        <begin position="1"/>
        <end position="19"/>
    </location>
</feature>
<dbReference type="EMBL" id="LSMT01000128">
    <property type="protein sequence ID" value="PFX26342.1"/>
    <property type="molecule type" value="Genomic_DNA"/>
</dbReference>
<feature type="domain" description="EF-hand" evidence="4">
    <location>
        <begin position="120"/>
        <end position="155"/>
    </location>
</feature>
<dbReference type="AlphaFoldDB" id="A0A2B4SCT2"/>
<evidence type="ECO:0000313" key="6">
    <source>
        <dbReference type="Proteomes" id="UP000225706"/>
    </source>
</evidence>
<dbReference type="Proteomes" id="UP000225706">
    <property type="component" value="Unassembled WGS sequence"/>
</dbReference>
<accession>A0A2B4SCT2</accession>
<name>A0A2B4SCT2_STYPI</name>
<feature type="domain" description="EF-hand" evidence="4">
    <location>
        <begin position="48"/>
        <end position="83"/>
    </location>
</feature>
<feature type="region of interest" description="Disordered" evidence="3">
    <location>
        <begin position="1"/>
        <end position="21"/>
    </location>
</feature>
<dbReference type="GO" id="GO:0005509">
    <property type="term" value="F:calcium ion binding"/>
    <property type="evidence" value="ECO:0007669"/>
    <property type="project" value="InterPro"/>
</dbReference>